<feature type="region of interest" description="Disordered" evidence="1">
    <location>
        <begin position="51"/>
        <end position="71"/>
    </location>
</feature>
<accession>A0A0J7JV84</accession>
<gene>
    <name evidence="2" type="ORF">RF55_24052</name>
</gene>
<dbReference type="Proteomes" id="UP000036403">
    <property type="component" value="Unassembled WGS sequence"/>
</dbReference>
<reference evidence="2 3" key="1">
    <citation type="submission" date="2015-04" db="EMBL/GenBank/DDBJ databases">
        <title>Lasius niger genome sequencing.</title>
        <authorList>
            <person name="Konorov E.A."/>
            <person name="Nikitin M.A."/>
            <person name="Kirill M.V."/>
            <person name="Chang P."/>
        </authorList>
    </citation>
    <scope>NUCLEOTIDE SEQUENCE [LARGE SCALE GENOMIC DNA]</scope>
    <source>
        <tissue evidence="2">Whole</tissue>
    </source>
</reference>
<dbReference type="PaxDb" id="67767-A0A0J7JV84"/>
<organism evidence="2 3">
    <name type="scientific">Lasius niger</name>
    <name type="common">Black garden ant</name>
    <dbReference type="NCBI Taxonomy" id="67767"/>
    <lineage>
        <taxon>Eukaryota</taxon>
        <taxon>Metazoa</taxon>
        <taxon>Ecdysozoa</taxon>
        <taxon>Arthropoda</taxon>
        <taxon>Hexapoda</taxon>
        <taxon>Insecta</taxon>
        <taxon>Pterygota</taxon>
        <taxon>Neoptera</taxon>
        <taxon>Endopterygota</taxon>
        <taxon>Hymenoptera</taxon>
        <taxon>Apocrita</taxon>
        <taxon>Aculeata</taxon>
        <taxon>Formicoidea</taxon>
        <taxon>Formicidae</taxon>
        <taxon>Formicinae</taxon>
        <taxon>Lasius</taxon>
        <taxon>Lasius</taxon>
    </lineage>
</organism>
<protein>
    <submittedName>
        <fullName evidence="2">Uncharacterized protein</fullName>
    </submittedName>
</protein>
<evidence type="ECO:0000313" key="2">
    <source>
        <dbReference type="EMBL" id="KMQ82133.1"/>
    </source>
</evidence>
<evidence type="ECO:0000256" key="1">
    <source>
        <dbReference type="SAM" id="MobiDB-lite"/>
    </source>
</evidence>
<dbReference type="EMBL" id="LBMM01028020">
    <property type="protein sequence ID" value="KMQ82133.1"/>
    <property type="molecule type" value="Genomic_DNA"/>
</dbReference>
<dbReference type="AlphaFoldDB" id="A0A0J7JV84"/>
<sequence length="135" mass="15810">MEVVERGMRAEKEIKDRLNNLERKWVEEGKGRVKDIGKRLEELQGRVRRVEERKGMGGEERGEGSGEMKRMERRLKEMEGVIERKEREEKKKNILVRGLKVEGREVGREVKELCKRLETKVHIEGVRKIKSGGMG</sequence>
<comment type="caution">
    <text evidence="2">The sequence shown here is derived from an EMBL/GenBank/DDBJ whole genome shotgun (WGS) entry which is preliminary data.</text>
</comment>
<proteinExistence type="predicted"/>
<keyword evidence="3" id="KW-1185">Reference proteome</keyword>
<name>A0A0J7JV84_LASNI</name>
<evidence type="ECO:0000313" key="3">
    <source>
        <dbReference type="Proteomes" id="UP000036403"/>
    </source>
</evidence>